<comment type="subunit">
    <text evidence="1">Monomer.</text>
</comment>
<feature type="domain" description="AMP-dependent synthetase/ligase" evidence="11">
    <location>
        <begin position="90"/>
        <end position="295"/>
    </location>
</feature>
<evidence type="ECO:0000259" key="11">
    <source>
        <dbReference type="Pfam" id="PF00501"/>
    </source>
</evidence>
<keyword evidence="3 10" id="KW-0547">Nucleotide-binding</keyword>
<evidence type="ECO:0000256" key="5">
    <source>
        <dbReference type="ARBA" id="ARBA00060591"/>
    </source>
</evidence>
<protein>
    <recommendedName>
        <fullName evidence="8 10">Phenylacetate-coenzyme A ligase</fullName>
        <ecNumber evidence="7 10">6.2.1.30</ecNumber>
    </recommendedName>
    <alternativeName>
        <fullName evidence="9 10">Phenylacetyl-CoA ligase</fullName>
    </alternativeName>
</protein>
<dbReference type="InterPro" id="IPR042099">
    <property type="entry name" value="ANL_N_sf"/>
</dbReference>
<dbReference type="Proteomes" id="UP000592294">
    <property type="component" value="Unassembled WGS sequence"/>
</dbReference>
<dbReference type="AlphaFoldDB" id="A0A850R4S3"/>
<evidence type="ECO:0000256" key="7">
    <source>
        <dbReference type="ARBA" id="ARBA00066629"/>
    </source>
</evidence>
<reference evidence="13 14" key="1">
    <citation type="submission" date="2020-06" db="EMBL/GenBank/DDBJ databases">
        <title>Whole-genome sequence of Allochromatium humboldtianum DSM 21881, type strain.</title>
        <authorList>
            <person name="Kyndt J.A."/>
            <person name="Meyer T.E."/>
        </authorList>
    </citation>
    <scope>NUCLEOTIDE SEQUENCE [LARGE SCALE GENOMIC DNA]</scope>
    <source>
        <strain evidence="13 14">DSM 21881</strain>
    </source>
</reference>
<feature type="domain" description="AMP-dependent ligase C-terminal" evidence="12">
    <location>
        <begin position="345"/>
        <end position="441"/>
    </location>
</feature>
<comment type="similarity">
    <text evidence="6 10">Belongs to the phenylacetyl-CoA ligase family.</text>
</comment>
<dbReference type="CDD" id="cd05913">
    <property type="entry name" value="PaaK"/>
    <property type="match status" value="1"/>
</dbReference>
<evidence type="ECO:0000256" key="4">
    <source>
        <dbReference type="ARBA" id="ARBA00050450"/>
    </source>
</evidence>
<dbReference type="UniPathway" id="UPA00930"/>
<dbReference type="Gene3D" id="3.30.300.30">
    <property type="match status" value="1"/>
</dbReference>
<sequence>MSVNSTMTNQAHPMWDRAAETMPRAEREALQLERLRAQVERARRVPFYRDILNHRELGPHSIRSLDDVRRLPFTTKDDMRRQHPLGLLAVPRKELARIHGSSGTTGKPTFVGYTANDLQTWSDLCARFLVAGGLRPEHTAQVAFGYGLFTGGFGLHYGIEKVGAAVIPVAAGNTRRQLEIMRDLDPEVLICTPSYALTIADTAREMGLEPRALPIRIGHFGGEPWTEDMRREIEEQLDIQAFNNYGLSEIIGPGVSGECQARTGMHIQEDHFLVECLDPETLEPVPEGEPGELVITALTREAMPMIRYRTRDIARLYRDPCPCGRTTMRMSRVTGRTDDMLIIRGVNVFPSQIEEALLRVEGTTPHYLIEVSRPGTLDEVHVKVEIHPEIFSDRMDRMQALCERISREIQTVAGIRAHVDLVEPRSIERFVGKAKRVLDKRGLTD</sequence>
<evidence type="ECO:0000313" key="13">
    <source>
        <dbReference type="EMBL" id="NVZ09689.1"/>
    </source>
</evidence>
<proteinExistence type="inferred from homology"/>
<organism evidence="13 14">
    <name type="scientific">Allochromatium humboldtianum</name>
    <dbReference type="NCBI Taxonomy" id="504901"/>
    <lineage>
        <taxon>Bacteria</taxon>
        <taxon>Pseudomonadati</taxon>
        <taxon>Pseudomonadota</taxon>
        <taxon>Gammaproteobacteria</taxon>
        <taxon>Chromatiales</taxon>
        <taxon>Chromatiaceae</taxon>
        <taxon>Allochromatium</taxon>
    </lineage>
</organism>
<dbReference type="InterPro" id="IPR011880">
    <property type="entry name" value="PA_CoA_ligase"/>
</dbReference>
<dbReference type="SUPFAM" id="SSF56801">
    <property type="entry name" value="Acetyl-CoA synthetase-like"/>
    <property type="match status" value="1"/>
</dbReference>
<dbReference type="InterPro" id="IPR051414">
    <property type="entry name" value="Adenylate-forming_Reductase"/>
</dbReference>
<evidence type="ECO:0000256" key="9">
    <source>
        <dbReference type="ARBA" id="ARBA00075111"/>
    </source>
</evidence>
<comment type="caution">
    <text evidence="13">The sequence shown here is derived from an EMBL/GenBank/DDBJ whole genome shotgun (WGS) entry which is preliminary data.</text>
</comment>
<dbReference type="GO" id="GO:0047475">
    <property type="term" value="F:phenylacetate-CoA ligase activity"/>
    <property type="evidence" value="ECO:0007669"/>
    <property type="project" value="UniProtKB-EC"/>
</dbReference>
<comment type="catalytic activity">
    <reaction evidence="4">
        <text>2-phenylacetate + ATP + CoA = phenylacetyl-CoA + AMP + diphosphate</text>
        <dbReference type="Rhea" id="RHEA:20956"/>
        <dbReference type="ChEBI" id="CHEBI:18401"/>
        <dbReference type="ChEBI" id="CHEBI:30616"/>
        <dbReference type="ChEBI" id="CHEBI:33019"/>
        <dbReference type="ChEBI" id="CHEBI:57287"/>
        <dbReference type="ChEBI" id="CHEBI:57390"/>
        <dbReference type="ChEBI" id="CHEBI:456215"/>
        <dbReference type="EC" id="6.2.1.30"/>
    </reaction>
    <physiologicalReaction direction="left-to-right" evidence="4">
        <dbReference type="Rhea" id="RHEA:20957"/>
    </physiologicalReaction>
</comment>
<keyword evidence="14" id="KW-1185">Reference proteome</keyword>
<evidence type="ECO:0000256" key="10">
    <source>
        <dbReference type="PIRNR" id="PIRNR006444"/>
    </source>
</evidence>
<dbReference type="EMBL" id="JABZEO010000006">
    <property type="protein sequence ID" value="NVZ09689.1"/>
    <property type="molecule type" value="Genomic_DNA"/>
</dbReference>
<name>A0A850R4S3_9GAMM</name>
<evidence type="ECO:0000313" key="14">
    <source>
        <dbReference type="Proteomes" id="UP000592294"/>
    </source>
</evidence>
<dbReference type="GO" id="GO:0010124">
    <property type="term" value="P:phenylacetate catabolic process"/>
    <property type="evidence" value="ECO:0007669"/>
    <property type="project" value="UniProtKB-UniRule"/>
</dbReference>
<dbReference type="InterPro" id="IPR028154">
    <property type="entry name" value="AMP-dep_Lig_C"/>
</dbReference>
<accession>A0A850R4S3</accession>
<evidence type="ECO:0000256" key="2">
    <source>
        <dbReference type="ARBA" id="ARBA00022598"/>
    </source>
</evidence>
<dbReference type="Pfam" id="PF14535">
    <property type="entry name" value="AMP-binding_C_2"/>
    <property type="match status" value="1"/>
</dbReference>
<dbReference type="EC" id="6.2.1.30" evidence="7 10"/>
<dbReference type="FunFam" id="3.30.300.30:FF:000019">
    <property type="entry name" value="Phenylacetate-coenzyme A ligase"/>
    <property type="match status" value="1"/>
</dbReference>
<evidence type="ECO:0000259" key="12">
    <source>
        <dbReference type="Pfam" id="PF14535"/>
    </source>
</evidence>
<dbReference type="InterPro" id="IPR045851">
    <property type="entry name" value="AMP-bd_C_sf"/>
</dbReference>
<comment type="function">
    <text evidence="10">Catalyzes the activation of phenylacetic acid (PA) to phenylacetyl-CoA (PA-CoA).</text>
</comment>
<keyword evidence="2 10" id="KW-0436">Ligase</keyword>
<dbReference type="Pfam" id="PF00501">
    <property type="entry name" value="AMP-binding"/>
    <property type="match status" value="1"/>
</dbReference>
<dbReference type="Gene3D" id="3.40.50.12780">
    <property type="entry name" value="N-terminal domain of ligase-like"/>
    <property type="match status" value="1"/>
</dbReference>
<dbReference type="FunFam" id="3.40.50.12780:FF:000016">
    <property type="entry name" value="Phenylacetate-coenzyme A ligase"/>
    <property type="match status" value="1"/>
</dbReference>
<dbReference type="GO" id="GO:0000166">
    <property type="term" value="F:nucleotide binding"/>
    <property type="evidence" value="ECO:0007669"/>
    <property type="project" value="UniProtKB-KW"/>
</dbReference>
<dbReference type="PIRSF" id="PIRSF006444">
    <property type="entry name" value="PaaK"/>
    <property type="match status" value="1"/>
</dbReference>
<evidence type="ECO:0000256" key="6">
    <source>
        <dbReference type="ARBA" id="ARBA00061566"/>
    </source>
</evidence>
<evidence type="ECO:0000256" key="3">
    <source>
        <dbReference type="ARBA" id="ARBA00022741"/>
    </source>
</evidence>
<dbReference type="PANTHER" id="PTHR43439:SF1">
    <property type="entry name" value="PHENYLACETATE-COENZYME A LIGASE"/>
    <property type="match status" value="1"/>
</dbReference>
<comment type="pathway">
    <text evidence="5 10">Aromatic compound metabolism; phenylacetate degradation.</text>
</comment>
<gene>
    <name evidence="13" type="ORF">HW932_10485</name>
</gene>
<evidence type="ECO:0000256" key="1">
    <source>
        <dbReference type="ARBA" id="ARBA00011245"/>
    </source>
</evidence>
<dbReference type="PANTHER" id="PTHR43439">
    <property type="entry name" value="PHENYLACETATE-COENZYME A LIGASE"/>
    <property type="match status" value="1"/>
</dbReference>
<dbReference type="InterPro" id="IPR000873">
    <property type="entry name" value="AMP-dep_synth/lig_dom"/>
</dbReference>
<evidence type="ECO:0000256" key="8">
    <source>
        <dbReference type="ARBA" id="ARBA00068695"/>
    </source>
</evidence>